<reference evidence="1 2" key="1">
    <citation type="journal article" date="2022" name="G3 (Bethesda)">
        <title>Whole-genome sequence and methylome profiling of the almond [Prunus dulcis (Mill.) D.A. Webb] cultivar 'Nonpareil'.</title>
        <authorList>
            <person name="D'Amico-Willman K.M."/>
            <person name="Ouma W.Z."/>
            <person name="Meulia T."/>
            <person name="Sideli G.M."/>
            <person name="Gradziel T.M."/>
            <person name="Fresnedo-Ramirez J."/>
        </authorList>
    </citation>
    <scope>NUCLEOTIDE SEQUENCE [LARGE SCALE GENOMIC DNA]</scope>
    <source>
        <strain evidence="1">Clone GOH B32 T37-40</strain>
    </source>
</reference>
<protein>
    <submittedName>
        <fullName evidence="1">Uncharacterized protein</fullName>
    </submittedName>
</protein>
<dbReference type="Proteomes" id="UP001054821">
    <property type="component" value="Chromosome 7"/>
</dbReference>
<evidence type="ECO:0000313" key="2">
    <source>
        <dbReference type="Proteomes" id="UP001054821"/>
    </source>
</evidence>
<proteinExistence type="predicted"/>
<name>A0AAD4V5S5_PRUDU</name>
<comment type="caution">
    <text evidence="1">The sequence shown here is derived from an EMBL/GenBank/DDBJ whole genome shotgun (WGS) entry which is preliminary data.</text>
</comment>
<keyword evidence="2" id="KW-1185">Reference proteome</keyword>
<gene>
    <name evidence="1" type="ORF">L3X38_038019</name>
</gene>
<accession>A0AAD4V5S5</accession>
<evidence type="ECO:0000313" key="1">
    <source>
        <dbReference type="EMBL" id="KAI5318311.1"/>
    </source>
</evidence>
<dbReference type="AlphaFoldDB" id="A0AAD4V5S5"/>
<sequence length="257" mass="27325">MPPSFFMARSGMEELVEALLVVIVIDDGWQCAADVVEQVCACGPATPYRRMSRLKRAWPHALPAAKVVAKSSRDEATSSQAKNVSLLRKKSKIPYTKKTQVRSVPSSLPKSNISLMHIAERRSAHDPAVESRAFKRGIESASLTSLEVRMAVAKKTRESSIRWKGSSATSVDDPKVDKFSPAGDASVSNLAVECYSAIPTAVCSGYSAILAIVCSGYPVNPAAICSCCLVIPVAGGGCNVLTATIPYGCSEVSTMKP</sequence>
<dbReference type="EMBL" id="JAJFAZ020000007">
    <property type="protein sequence ID" value="KAI5318311.1"/>
    <property type="molecule type" value="Genomic_DNA"/>
</dbReference>
<organism evidence="1 2">
    <name type="scientific">Prunus dulcis</name>
    <name type="common">Almond</name>
    <name type="synonym">Amygdalus dulcis</name>
    <dbReference type="NCBI Taxonomy" id="3755"/>
    <lineage>
        <taxon>Eukaryota</taxon>
        <taxon>Viridiplantae</taxon>
        <taxon>Streptophyta</taxon>
        <taxon>Embryophyta</taxon>
        <taxon>Tracheophyta</taxon>
        <taxon>Spermatophyta</taxon>
        <taxon>Magnoliopsida</taxon>
        <taxon>eudicotyledons</taxon>
        <taxon>Gunneridae</taxon>
        <taxon>Pentapetalae</taxon>
        <taxon>rosids</taxon>
        <taxon>fabids</taxon>
        <taxon>Rosales</taxon>
        <taxon>Rosaceae</taxon>
        <taxon>Amygdaloideae</taxon>
        <taxon>Amygdaleae</taxon>
        <taxon>Prunus</taxon>
    </lineage>
</organism>